<dbReference type="InterPro" id="IPR001650">
    <property type="entry name" value="Helicase_C-like"/>
</dbReference>
<dbReference type="Pfam" id="PF00271">
    <property type="entry name" value="Helicase_C"/>
    <property type="match status" value="1"/>
</dbReference>
<evidence type="ECO:0000256" key="5">
    <source>
        <dbReference type="ARBA" id="ARBA00038437"/>
    </source>
</evidence>
<dbReference type="GO" id="GO:0005524">
    <property type="term" value="F:ATP binding"/>
    <property type="evidence" value="ECO:0007669"/>
    <property type="project" value="UniProtKB-KW"/>
</dbReference>
<dbReference type="PROSITE" id="PS51195">
    <property type="entry name" value="Q_MOTIF"/>
    <property type="match status" value="1"/>
</dbReference>
<evidence type="ECO:0000313" key="13">
    <source>
        <dbReference type="Proteomes" id="UP000542342"/>
    </source>
</evidence>
<dbReference type="PROSITE" id="PS00039">
    <property type="entry name" value="DEAD_ATP_HELICASE"/>
    <property type="match status" value="1"/>
</dbReference>
<dbReference type="SMART" id="SM00487">
    <property type="entry name" value="DEXDc"/>
    <property type="match status" value="1"/>
</dbReference>
<dbReference type="PANTHER" id="PTHR47959">
    <property type="entry name" value="ATP-DEPENDENT RNA HELICASE RHLE-RELATED"/>
    <property type="match status" value="1"/>
</dbReference>
<feature type="region of interest" description="Disordered" evidence="8">
    <location>
        <begin position="491"/>
        <end position="542"/>
    </location>
</feature>
<dbReference type="SMART" id="SM00490">
    <property type="entry name" value="HELICc"/>
    <property type="match status" value="1"/>
</dbReference>
<keyword evidence="2 7" id="KW-0378">Hydrolase</keyword>
<keyword evidence="1 7" id="KW-0547">Nucleotide-binding</keyword>
<dbReference type="EMBL" id="JACEFB010000013">
    <property type="protein sequence ID" value="MBA2227322.1"/>
    <property type="molecule type" value="Genomic_DNA"/>
</dbReference>
<dbReference type="InterPro" id="IPR000629">
    <property type="entry name" value="RNA-helicase_DEAD-box_CS"/>
</dbReference>
<dbReference type="InterPro" id="IPR014001">
    <property type="entry name" value="Helicase_ATP-bd"/>
</dbReference>
<feature type="short sequence motif" description="Q motif" evidence="6">
    <location>
        <begin position="104"/>
        <end position="132"/>
    </location>
</feature>
<dbReference type="InterPro" id="IPR027417">
    <property type="entry name" value="P-loop_NTPase"/>
</dbReference>
<feature type="compositionally biased region" description="Basic and acidic residues" evidence="8">
    <location>
        <begin position="495"/>
        <end position="504"/>
    </location>
</feature>
<dbReference type="GO" id="GO:0003676">
    <property type="term" value="F:nucleic acid binding"/>
    <property type="evidence" value="ECO:0007669"/>
    <property type="project" value="InterPro"/>
</dbReference>
<dbReference type="InterPro" id="IPR044742">
    <property type="entry name" value="DEAD/DEAH_RhlB"/>
</dbReference>
<keyword evidence="3 7" id="KW-0347">Helicase</keyword>
<feature type="compositionally biased region" description="Polar residues" evidence="8">
    <location>
        <begin position="70"/>
        <end position="84"/>
    </location>
</feature>
<dbReference type="AlphaFoldDB" id="A0A7V8VGD2"/>
<name>A0A7V8VGD2_9BACT</name>
<evidence type="ECO:0000259" key="10">
    <source>
        <dbReference type="PROSITE" id="PS51194"/>
    </source>
</evidence>
<evidence type="ECO:0000259" key="11">
    <source>
        <dbReference type="PROSITE" id="PS51195"/>
    </source>
</evidence>
<evidence type="ECO:0000256" key="3">
    <source>
        <dbReference type="ARBA" id="ARBA00022806"/>
    </source>
</evidence>
<dbReference type="Pfam" id="PF00270">
    <property type="entry name" value="DEAD"/>
    <property type="match status" value="1"/>
</dbReference>
<accession>A0A7V8VGD2</accession>
<sequence>MSQPLCPGESSDHCPPESSGGVANQAAGEDSQPSEQSYLEGTVEGSSDDGGGESCSGFDDRVAGDGEGNGDSQEGCSSPSSTPDSGAAGEERECRPPVPLVTTRSFAELRISRAVLDALEHAGYRHPTPIQEAIIPLALRGRDVIGQSQTGTGKTAAYLLPFLTRWRPHRFRGPIGLVMVPTRELALQVSAEAHKLAPCRRFRVVTLYGGVPLERQTRLLKHSTDLVVGTPGRLLDHLRRGTLQLRDVRYVVLDEADRMLDIGFRPDIERILRHCPSQRQTLLMSATVPEAVLRLVHRYMTDPQHVNLMPEQSTVATIRQSYITVDAEKKFELLCYLLERESPRQCLIFVARKQGADELYRQLKPRFAETAVIHGDLTQRQRERIMAAFRSGDIRFLIATDVMSRGIDVEGISHVINYDLPEDADNYIHRIGRTGRLGRDGVAISFVTPEQGELLTRIEMTINRLLDKEEVEGEWFTPRLVISAEPFLPNPLDQLPRDEEGWWKEEEEPPFPMPSSEWSSPPGDRSAVSSARRLPRRYRNRL</sequence>
<dbReference type="InterPro" id="IPR050079">
    <property type="entry name" value="DEAD_box_RNA_helicase"/>
</dbReference>
<reference evidence="12 13" key="1">
    <citation type="submission" date="2020-07" db="EMBL/GenBank/DDBJ databases">
        <title>Thermogemmata thermophila gen. nov., sp. nov., a novel moderate thermophilic planctomycete from a Kamchatka hot spring.</title>
        <authorList>
            <person name="Elcheninov A.G."/>
            <person name="Podosokorskaya O.A."/>
            <person name="Kovaleva O.L."/>
            <person name="Novikov A."/>
            <person name="Bonch-Osmolovskaya E.A."/>
            <person name="Toshchakov S.V."/>
            <person name="Kublanov I.V."/>
        </authorList>
    </citation>
    <scope>NUCLEOTIDE SEQUENCE [LARGE SCALE GENOMIC DNA]</scope>
    <source>
        <strain evidence="12 13">2918</strain>
    </source>
</reference>
<feature type="region of interest" description="Disordered" evidence="8">
    <location>
        <begin position="1"/>
        <end position="99"/>
    </location>
</feature>
<evidence type="ECO:0000313" key="12">
    <source>
        <dbReference type="EMBL" id="MBA2227322.1"/>
    </source>
</evidence>
<evidence type="ECO:0000256" key="7">
    <source>
        <dbReference type="RuleBase" id="RU000492"/>
    </source>
</evidence>
<dbReference type="SUPFAM" id="SSF52540">
    <property type="entry name" value="P-loop containing nucleoside triphosphate hydrolases"/>
    <property type="match status" value="1"/>
</dbReference>
<dbReference type="CDD" id="cd00268">
    <property type="entry name" value="DEADc"/>
    <property type="match status" value="1"/>
</dbReference>
<dbReference type="CDD" id="cd18787">
    <property type="entry name" value="SF2_C_DEAD"/>
    <property type="match status" value="1"/>
</dbReference>
<feature type="compositionally biased region" description="Basic residues" evidence="8">
    <location>
        <begin position="533"/>
        <end position="542"/>
    </location>
</feature>
<evidence type="ECO:0000256" key="6">
    <source>
        <dbReference type="PROSITE-ProRule" id="PRU00552"/>
    </source>
</evidence>
<evidence type="ECO:0000256" key="2">
    <source>
        <dbReference type="ARBA" id="ARBA00022801"/>
    </source>
</evidence>
<dbReference type="Gene3D" id="3.40.50.300">
    <property type="entry name" value="P-loop containing nucleotide triphosphate hydrolases"/>
    <property type="match status" value="2"/>
</dbReference>
<feature type="domain" description="Helicase ATP-binding" evidence="9">
    <location>
        <begin position="135"/>
        <end position="306"/>
    </location>
</feature>
<keyword evidence="4 7" id="KW-0067">ATP-binding</keyword>
<evidence type="ECO:0000256" key="1">
    <source>
        <dbReference type="ARBA" id="ARBA00022741"/>
    </source>
</evidence>
<proteinExistence type="inferred from homology"/>
<feature type="domain" description="DEAD-box RNA helicase Q" evidence="11">
    <location>
        <begin position="104"/>
        <end position="132"/>
    </location>
</feature>
<dbReference type="PANTHER" id="PTHR47959:SF1">
    <property type="entry name" value="ATP-DEPENDENT RNA HELICASE DBPA"/>
    <property type="match status" value="1"/>
</dbReference>
<dbReference type="GO" id="GO:0003724">
    <property type="term" value="F:RNA helicase activity"/>
    <property type="evidence" value="ECO:0007669"/>
    <property type="project" value="InterPro"/>
</dbReference>
<evidence type="ECO:0000256" key="4">
    <source>
        <dbReference type="ARBA" id="ARBA00022840"/>
    </source>
</evidence>
<organism evidence="12 13">
    <name type="scientific">Thermogemmata fonticola</name>
    <dbReference type="NCBI Taxonomy" id="2755323"/>
    <lineage>
        <taxon>Bacteria</taxon>
        <taxon>Pseudomonadati</taxon>
        <taxon>Planctomycetota</taxon>
        <taxon>Planctomycetia</taxon>
        <taxon>Gemmatales</taxon>
        <taxon>Gemmataceae</taxon>
        <taxon>Thermogemmata</taxon>
    </lineage>
</organism>
<evidence type="ECO:0000259" key="9">
    <source>
        <dbReference type="PROSITE" id="PS51192"/>
    </source>
</evidence>
<keyword evidence="13" id="KW-1185">Reference proteome</keyword>
<dbReference type="Proteomes" id="UP000542342">
    <property type="component" value="Unassembled WGS sequence"/>
</dbReference>
<evidence type="ECO:0000256" key="8">
    <source>
        <dbReference type="SAM" id="MobiDB-lite"/>
    </source>
</evidence>
<protein>
    <submittedName>
        <fullName evidence="12">DEAD/DEAH box helicase</fullName>
    </submittedName>
</protein>
<dbReference type="InterPro" id="IPR014014">
    <property type="entry name" value="RNA_helicase_DEAD_Q_motif"/>
</dbReference>
<feature type="domain" description="Helicase C-terminal" evidence="10">
    <location>
        <begin position="317"/>
        <end position="477"/>
    </location>
</feature>
<dbReference type="PROSITE" id="PS51192">
    <property type="entry name" value="HELICASE_ATP_BIND_1"/>
    <property type="match status" value="1"/>
</dbReference>
<dbReference type="GO" id="GO:0016787">
    <property type="term" value="F:hydrolase activity"/>
    <property type="evidence" value="ECO:0007669"/>
    <property type="project" value="UniProtKB-KW"/>
</dbReference>
<gene>
    <name evidence="12" type="ORF">H0921_14270</name>
</gene>
<comment type="caution">
    <text evidence="12">The sequence shown here is derived from an EMBL/GenBank/DDBJ whole genome shotgun (WGS) entry which is preliminary data.</text>
</comment>
<dbReference type="PROSITE" id="PS51194">
    <property type="entry name" value="HELICASE_CTER"/>
    <property type="match status" value="1"/>
</dbReference>
<comment type="similarity">
    <text evidence="5 7">Belongs to the DEAD box helicase family.</text>
</comment>
<dbReference type="GO" id="GO:0005829">
    <property type="term" value="C:cytosol"/>
    <property type="evidence" value="ECO:0007669"/>
    <property type="project" value="TreeGrafter"/>
</dbReference>
<dbReference type="InterPro" id="IPR011545">
    <property type="entry name" value="DEAD/DEAH_box_helicase_dom"/>
</dbReference>